<proteinExistence type="predicted"/>
<keyword evidence="1" id="KW-0479">Metal-binding</keyword>
<dbReference type="SUPFAM" id="SSF57756">
    <property type="entry name" value="Retrovirus zinc finger-like domains"/>
    <property type="match status" value="1"/>
</dbReference>
<sequence length="976" mass="108644">MVAKGIRRIGNWSDAFSCNVQALICRIFIVGYGVLVRNQQSSNVIILALNYHEDEAVLAHTDYALWEVILNGNSVVQMTKDKAGNEIEVPHVTAHQILARTRERKAKSTLLMGIPDELLARFHGIKDAKTLWAAIKTKFGGSSGSSSNSQNVAFVFSKSTSSTNELNPTYSVSTATGHSSQAQGSSSYADELMFLFFANQSRTTQLDKEDLKQINQNDLEEIDLKWQVVMLSMRVKQVYNKSRRKLEFNGKELVGFDKNKVECFNCYRRGHFARDCRSARNSGNISKDAGNAGYKGRDNGKRPTKKEDKKALVVQDGLEAKVTETVFDNHLSDEDNSVTNDRFKKGKGYHVVPPPLIGNYMPPKPDLSFARLDHFIYKFKISETVTSLAKDDKDAPKTSTACVENPKEDRSSAPLIKDWETNSDDDSVFTPKPIPAKIDFVKADIMAKKSVLLTNVGKRTGHRESRPVFKNVQRINHQNKFASTTLFTRSSRIPVSAAKPKAAASTSAAKPVNTAGPKQSVNFSRTRVNAVKGNRDTAFKTSTGCVWRPRVNGHPQQALKNKRIVDSGCSRHMTGNKAYLANYQDITNGGFVAFSSSRASIDESNLWHMRLGHVNFKTMNKLVKGNLVRGLPSKIFNNDHSCVACQKGKQHKATLTDDFSRFSWVFFLASKDELVRVKREYSNARTLQQNRVAERKNRTLIEAVRTMLADSLLPITFWAKEVNTACYVLNKDLVTKTQNKTPYELLNGRTPRLYFMRPFGCPDTILNILDPLGKFKGKANEGFFVGYSVTSKAFRVFNTKTKKVEENLHVRNKTDKNAGPQDTNGNAGSQDNVNAGKEVSDQHYIVLPLWSSISSTYKSSDDKPADDKPKDDIGFKIVKEPVNKEDQAYRDEFKKLMSQEKEASDAVDALIKEFEQGCMDHRGVTQAGSTNSVNTVSNPLNAASTSGTFTAAGPSSPHPDAFILANTLLHINQDDS</sequence>
<keyword evidence="1" id="KW-0863">Zinc-finger</keyword>
<feature type="compositionally biased region" description="Polar residues" evidence="2">
    <location>
        <begin position="820"/>
        <end position="833"/>
    </location>
</feature>
<dbReference type="SUPFAM" id="SSF53098">
    <property type="entry name" value="Ribonuclease H-like"/>
    <property type="match status" value="1"/>
</dbReference>
<dbReference type="GO" id="GO:0015074">
    <property type="term" value="P:DNA integration"/>
    <property type="evidence" value="ECO:0007669"/>
    <property type="project" value="InterPro"/>
</dbReference>
<dbReference type="Gene3D" id="4.10.60.10">
    <property type="entry name" value="Zinc finger, CCHC-type"/>
    <property type="match status" value="1"/>
</dbReference>
<keyword evidence="1" id="KW-0862">Zinc</keyword>
<dbReference type="InterPro" id="IPR039537">
    <property type="entry name" value="Retrotran_Ty1/copia-like"/>
</dbReference>
<dbReference type="InterPro" id="IPR036875">
    <property type="entry name" value="Znf_CCHC_sf"/>
</dbReference>
<reference evidence="5" key="1">
    <citation type="journal article" date="2019" name="Sci. Rep.">
        <title>Draft genome of Tanacetum cinerariifolium, the natural source of mosquito coil.</title>
        <authorList>
            <person name="Yamashiro T."/>
            <person name="Shiraishi A."/>
            <person name="Satake H."/>
            <person name="Nakayama K."/>
        </authorList>
    </citation>
    <scope>NUCLEOTIDE SEQUENCE</scope>
</reference>
<dbReference type="AlphaFoldDB" id="A0A699HKM6"/>
<dbReference type="PANTHER" id="PTHR42648">
    <property type="entry name" value="TRANSPOSASE, PUTATIVE-RELATED"/>
    <property type="match status" value="1"/>
</dbReference>
<feature type="region of interest" description="Disordered" evidence="2">
    <location>
        <begin position="392"/>
        <end position="428"/>
    </location>
</feature>
<feature type="domain" description="Integrase catalytic" evidence="4">
    <location>
        <begin position="651"/>
        <end position="750"/>
    </location>
</feature>
<dbReference type="Pfam" id="PF13976">
    <property type="entry name" value="gag_pre-integrs"/>
    <property type="match status" value="1"/>
</dbReference>
<dbReference type="EMBL" id="BKCJ010144003">
    <property type="protein sequence ID" value="GEX99184.1"/>
    <property type="molecule type" value="Genomic_DNA"/>
</dbReference>
<feature type="compositionally biased region" description="Basic and acidic residues" evidence="2">
    <location>
        <begin position="807"/>
        <end position="816"/>
    </location>
</feature>
<evidence type="ECO:0000313" key="5">
    <source>
        <dbReference type="EMBL" id="GEX99184.1"/>
    </source>
</evidence>
<feature type="compositionally biased region" description="Basic and acidic residues" evidence="2">
    <location>
        <begin position="295"/>
        <end position="311"/>
    </location>
</feature>
<organism evidence="5">
    <name type="scientific">Tanacetum cinerariifolium</name>
    <name type="common">Dalmatian daisy</name>
    <name type="synonym">Chrysanthemum cinerariifolium</name>
    <dbReference type="NCBI Taxonomy" id="118510"/>
    <lineage>
        <taxon>Eukaryota</taxon>
        <taxon>Viridiplantae</taxon>
        <taxon>Streptophyta</taxon>
        <taxon>Embryophyta</taxon>
        <taxon>Tracheophyta</taxon>
        <taxon>Spermatophyta</taxon>
        <taxon>Magnoliopsida</taxon>
        <taxon>eudicotyledons</taxon>
        <taxon>Gunneridae</taxon>
        <taxon>Pentapetalae</taxon>
        <taxon>asterids</taxon>
        <taxon>campanulids</taxon>
        <taxon>Asterales</taxon>
        <taxon>Asteraceae</taxon>
        <taxon>Asteroideae</taxon>
        <taxon>Anthemideae</taxon>
        <taxon>Anthemidinae</taxon>
        <taxon>Tanacetum</taxon>
    </lineage>
</organism>
<dbReference type="InterPro" id="IPR001584">
    <property type="entry name" value="Integrase_cat-core"/>
</dbReference>
<dbReference type="InterPro" id="IPR001878">
    <property type="entry name" value="Znf_CCHC"/>
</dbReference>
<feature type="region of interest" description="Disordered" evidence="2">
    <location>
        <begin position="807"/>
        <end position="834"/>
    </location>
</feature>
<dbReference type="InterPro" id="IPR057670">
    <property type="entry name" value="SH3_retrovirus"/>
</dbReference>
<dbReference type="PROSITE" id="PS50158">
    <property type="entry name" value="ZF_CCHC"/>
    <property type="match status" value="1"/>
</dbReference>
<dbReference type="GO" id="GO:0008270">
    <property type="term" value="F:zinc ion binding"/>
    <property type="evidence" value="ECO:0007669"/>
    <property type="project" value="UniProtKB-KW"/>
</dbReference>
<dbReference type="Gene3D" id="3.30.420.10">
    <property type="entry name" value="Ribonuclease H-like superfamily/Ribonuclease H"/>
    <property type="match status" value="1"/>
</dbReference>
<dbReference type="SMART" id="SM00343">
    <property type="entry name" value="ZnF_C2HC"/>
    <property type="match status" value="1"/>
</dbReference>
<dbReference type="Pfam" id="PF25597">
    <property type="entry name" value="SH3_retrovirus"/>
    <property type="match status" value="1"/>
</dbReference>
<dbReference type="PROSITE" id="PS50994">
    <property type="entry name" value="INTEGRASE"/>
    <property type="match status" value="1"/>
</dbReference>
<dbReference type="Pfam" id="PF00098">
    <property type="entry name" value="zf-CCHC"/>
    <property type="match status" value="1"/>
</dbReference>
<dbReference type="GO" id="GO:0003676">
    <property type="term" value="F:nucleic acid binding"/>
    <property type="evidence" value="ECO:0007669"/>
    <property type="project" value="InterPro"/>
</dbReference>
<feature type="domain" description="CCHC-type" evidence="3">
    <location>
        <begin position="263"/>
        <end position="278"/>
    </location>
</feature>
<evidence type="ECO:0000256" key="1">
    <source>
        <dbReference type="PROSITE-ProRule" id="PRU00047"/>
    </source>
</evidence>
<dbReference type="InterPro" id="IPR012337">
    <property type="entry name" value="RNaseH-like_sf"/>
</dbReference>
<accession>A0A699HKM6</accession>
<evidence type="ECO:0000259" key="4">
    <source>
        <dbReference type="PROSITE" id="PS50994"/>
    </source>
</evidence>
<name>A0A699HKM6_TANCI</name>
<dbReference type="InterPro" id="IPR036397">
    <property type="entry name" value="RNaseH_sf"/>
</dbReference>
<protein>
    <submittedName>
        <fullName evidence="5">Uncharacterized protein</fullName>
    </submittedName>
</protein>
<feature type="region of interest" description="Disordered" evidence="2">
    <location>
        <begin position="287"/>
        <end position="311"/>
    </location>
</feature>
<dbReference type="InterPro" id="IPR025724">
    <property type="entry name" value="GAG-pre-integrase_dom"/>
</dbReference>
<comment type="caution">
    <text evidence="5">The sequence shown here is derived from an EMBL/GenBank/DDBJ whole genome shotgun (WGS) entry which is preliminary data.</text>
</comment>
<dbReference type="PANTHER" id="PTHR42648:SF32">
    <property type="entry name" value="RIBONUCLEASE H-LIKE DOMAIN, GAG-PRE-INTEGRASE DOMAIN PROTEIN-RELATED"/>
    <property type="match status" value="1"/>
</dbReference>
<evidence type="ECO:0000259" key="3">
    <source>
        <dbReference type="PROSITE" id="PS50158"/>
    </source>
</evidence>
<gene>
    <name evidence="5" type="ORF">Tci_371159</name>
</gene>
<evidence type="ECO:0000256" key="2">
    <source>
        <dbReference type="SAM" id="MobiDB-lite"/>
    </source>
</evidence>